<dbReference type="InterPro" id="IPR009057">
    <property type="entry name" value="Homeodomain-like_sf"/>
</dbReference>
<dbReference type="PANTHER" id="PTHR46889">
    <property type="entry name" value="TRANSPOSASE INSF FOR INSERTION SEQUENCE IS3B-RELATED"/>
    <property type="match status" value="1"/>
</dbReference>
<dbReference type="GO" id="GO:0004803">
    <property type="term" value="F:transposase activity"/>
    <property type="evidence" value="ECO:0007669"/>
    <property type="project" value="InterPro"/>
</dbReference>
<dbReference type="SUPFAM" id="SSF53098">
    <property type="entry name" value="Ribonuclease H-like"/>
    <property type="match status" value="1"/>
</dbReference>
<dbReference type="Proteomes" id="UP000245926">
    <property type="component" value="Chromosome"/>
</dbReference>
<dbReference type="KEGG" id="mets:DK389_03915"/>
<evidence type="ECO:0000259" key="2">
    <source>
        <dbReference type="PROSITE" id="PS50994"/>
    </source>
</evidence>
<dbReference type="GO" id="GO:0003677">
    <property type="term" value="F:DNA binding"/>
    <property type="evidence" value="ECO:0007669"/>
    <property type="project" value="InterPro"/>
</dbReference>
<dbReference type="InterPro" id="IPR048020">
    <property type="entry name" value="Transpos_IS3"/>
</dbReference>
<gene>
    <name evidence="3" type="ORF">DK389_03915</name>
    <name evidence="4" type="ORF">DK389_08555</name>
    <name evidence="5" type="ORF">DK389_24360</name>
</gene>
<protein>
    <submittedName>
        <fullName evidence="5">IS3 family transposase</fullName>
    </submittedName>
</protein>
<reference evidence="6" key="1">
    <citation type="submission" date="2018-05" db="EMBL/GenBank/DDBJ databases">
        <title>Complete Genome Sequence of Methylobacterium sp. 17SD2-17.</title>
        <authorList>
            <person name="Srinivasan S."/>
        </authorList>
    </citation>
    <scope>NUCLEOTIDE SEQUENCE [LARGE SCALE GENOMIC DNA]</scope>
    <source>
        <strain evidence="6">17SD2-17</strain>
    </source>
</reference>
<dbReference type="Gene3D" id="1.10.10.60">
    <property type="entry name" value="Homeodomain-like"/>
    <property type="match status" value="1"/>
</dbReference>
<dbReference type="KEGG" id="mets:DK389_24360"/>
<dbReference type="EMBL" id="CP029550">
    <property type="protein sequence ID" value="AWN40573.1"/>
    <property type="molecule type" value="Genomic_DNA"/>
</dbReference>
<evidence type="ECO:0000313" key="3">
    <source>
        <dbReference type="EMBL" id="AWN39835.1"/>
    </source>
</evidence>
<dbReference type="Pfam" id="PF13333">
    <property type="entry name" value="rve_2"/>
    <property type="match status" value="1"/>
</dbReference>
<evidence type="ECO:0000313" key="6">
    <source>
        <dbReference type="Proteomes" id="UP000245926"/>
    </source>
</evidence>
<dbReference type="InterPro" id="IPR050900">
    <property type="entry name" value="Transposase_IS3/IS150/IS904"/>
</dbReference>
<name>A0A2U8WC68_9HYPH</name>
<dbReference type="Pfam" id="PF13276">
    <property type="entry name" value="HTH_21"/>
    <property type="match status" value="1"/>
</dbReference>
<dbReference type="GO" id="GO:0006313">
    <property type="term" value="P:DNA transposition"/>
    <property type="evidence" value="ECO:0007669"/>
    <property type="project" value="InterPro"/>
</dbReference>
<sequence length="394" mass="44623">MGTTKRTFTPEFKREAVALLESSGRPQMQIAAELGIQPSMLRAWRASLQDSPPRVVGSGPTPVAASPLTSPADQAAEIARLRRELDRTRMERDIPKKSHRHLRGGAEMTFRFIEQHGSIWPVRLMCRVLGVSASGYYAWRSRPESRRAQENRTLLADVRRLQEQHKSRYGSPRMHAALRAEGRGVSRGRIERLMRRHGIRALAGRRYRPCTTDSNHPLPLAPNLLQQTFVAAAPNRVWLADITYLATGEGWLYLAAVLDLATRKLVGWAMREHMRIELTLAALMMATQRQRPAAGLICHSDRGSQYAAAAYGEQLAVVGAVASMSRTGCCFDNAPMESFFHTLKVELVHQRRWATRDEARRDLFAYIEGYYNRQRLHSALGYRTPEQAEQRWAT</sequence>
<keyword evidence="6" id="KW-1185">Reference proteome</keyword>
<dbReference type="NCBIfam" id="NF033516">
    <property type="entry name" value="transpos_IS3"/>
    <property type="match status" value="1"/>
</dbReference>
<dbReference type="EMBL" id="CP029550">
    <property type="protein sequence ID" value="AWN39835.1"/>
    <property type="molecule type" value="Genomic_DNA"/>
</dbReference>
<reference evidence="5" key="2">
    <citation type="submission" date="2018-05" db="EMBL/GenBank/DDBJ databases">
        <authorList>
            <person name="Srinivasan S."/>
        </authorList>
    </citation>
    <scope>NUCLEOTIDE SEQUENCE</scope>
    <source>
        <strain evidence="5">17SD2-17</strain>
    </source>
</reference>
<accession>A0A2U8WC68</accession>
<dbReference type="GO" id="GO:0015074">
    <property type="term" value="P:DNA integration"/>
    <property type="evidence" value="ECO:0007669"/>
    <property type="project" value="InterPro"/>
</dbReference>
<evidence type="ECO:0000313" key="4">
    <source>
        <dbReference type="EMBL" id="AWN40573.1"/>
    </source>
</evidence>
<dbReference type="SUPFAM" id="SSF46689">
    <property type="entry name" value="Homeodomain-like"/>
    <property type="match status" value="1"/>
</dbReference>
<dbReference type="AlphaFoldDB" id="A0A2U8WC68"/>
<dbReference type="EMBL" id="CP029550">
    <property type="protein sequence ID" value="AWN43050.1"/>
    <property type="molecule type" value="Genomic_DNA"/>
</dbReference>
<reference evidence="5" key="3">
    <citation type="journal article" date="2020" name="Antonie Van Leeuwenhoek">
        <title>Methylobacterium durans sp. nov., a radiation-resistant bacterium isolated from gamma ray-irradiated soil.</title>
        <authorList>
            <person name="Kim J."/>
            <person name="Chhetri G."/>
            <person name="Kim I."/>
            <person name="Kim M.K."/>
            <person name="Seo T."/>
        </authorList>
    </citation>
    <scope>NUCLEOTIDE SEQUENCE</scope>
    <source>
        <strain evidence="5">17SD2-17</strain>
    </source>
</reference>
<organism evidence="5 6">
    <name type="scientific">Methylobacterium durans</name>
    <dbReference type="NCBI Taxonomy" id="2202825"/>
    <lineage>
        <taxon>Bacteria</taxon>
        <taxon>Pseudomonadati</taxon>
        <taxon>Pseudomonadota</taxon>
        <taxon>Alphaproteobacteria</taxon>
        <taxon>Hyphomicrobiales</taxon>
        <taxon>Methylobacteriaceae</taxon>
        <taxon>Methylobacterium</taxon>
    </lineage>
</organism>
<dbReference type="Pfam" id="PF00665">
    <property type="entry name" value="rve"/>
    <property type="match status" value="1"/>
</dbReference>
<proteinExistence type="predicted"/>
<dbReference type="InterPro" id="IPR001584">
    <property type="entry name" value="Integrase_cat-core"/>
</dbReference>
<dbReference type="Gene3D" id="3.30.420.10">
    <property type="entry name" value="Ribonuclease H-like superfamily/Ribonuclease H"/>
    <property type="match status" value="1"/>
</dbReference>
<evidence type="ECO:0000256" key="1">
    <source>
        <dbReference type="SAM" id="MobiDB-lite"/>
    </source>
</evidence>
<dbReference type="PANTHER" id="PTHR46889:SF4">
    <property type="entry name" value="TRANSPOSASE INSO FOR INSERTION SEQUENCE ELEMENT IS911B-RELATED"/>
    <property type="match status" value="1"/>
</dbReference>
<dbReference type="InterPro" id="IPR036397">
    <property type="entry name" value="RNaseH_sf"/>
</dbReference>
<dbReference type="PROSITE" id="PS50994">
    <property type="entry name" value="INTEGRASE"/>
    <property type="match status" value="1"/>
</dbReference>
<dbReference type="OrthoDB" id="9803878at2"/>
<dbReference type="InterPro" id="IPR025948">
    <property type="entry name" value="HTH-like_dom"/>
</dbReference>
<dbReference type="KEGG" id="mets:DK389_08555"/>
<evidence type="ECO:0000313" key="5">
    <source>
        <dbReference type="EMBL" id="AWN43050.1"/>
    </source>
</evidence>
<dbReference type="Pfam" id="PF01527">
    <property type="entry name" value="HTH_Tnp_1"/>
    <property type="match status" value="1"/>
</dbReference>
<feature type="domain" description="Integrase catalytic" evidence="2">
    <location>
        <begin position="230"/>
        <end position="393"/>
    </location>
</feature>
<dbReference type="InterPro" id="IPR002514">
    <property type="entry name" value="Transposase_8"/>
</dbReference>
<dbReference type="InterPro" id="IPR012337">
    <property type="entry name" value="RNaseH-like_sf"/>
</dbReference>
<feature type="region of interest" description="Disordered" evidence="1">
    <location>
        <begin position="51"/>
        <end position="72"/>
    </location>
</feature>